<comment type="catalytic activity">
    <reaction evidence="6">
        <text>a 4-hydroxy-3-methoxy-5-(all-trans-polyprenyl)benzoate + H(+) = a 2-methoxy-6-(all-trans-polyprenyl)phenol + CO2</text>
        <dbReference type="Rhea" id="RHEA:81179"/>
        <dbReference type="Rhea" id="RHEA-COMP:9551"/>
        <dbReference type="Rhea" id="RHEA-COMP:10931"/>
        <dbReference type="ChEBI" id="CHEBI:15378"/>
        <dbReference type="ChEBI" id="CHEBI:16526"/>
        <dbReference type="ChEBI" id="CHEBI:62731"/>
        <dbReference type="ChEBI" id="CHEBI:84443"/>
        <dbReference type="EC" id="4.1.1.130"/>
    </reaction>
</comment>
<dbReference type="EMBL" id="HBIN01016348">
    <property type="protein sequence ID" value="CAE0442307.1"/>
    <property type="molecule type" value="Transcribed_RNA"/>
</dbReference>
<evidence type="ECO:0000256" key="3">
    <source>
        <dbReference type="ARBA" id="ARBA00023128"/>
    </source>
</evidence>
<comment type="subcellular location">
    <subcellularLocation>
        <location evidence="6">Mitochondrion inner membrane</location>
        <topology evidence="6">Peripheral membrane protein</topology>
        <orientation evidence="6">Matrix side</orientation>
    </subcellularLocation>
</comment>
<keyword evidence="5 6" id="KW-0456">Lyase</keyword>
<feature type="binding site" evidence="6">
    <location>
        <position position="204"/>
    </location>
    <ligand>
        <name>Zn(2+)</name>
        <dbReference type="ChEBI" id="CHEBI:29105"/>
    </ligand>
</feature>
<evidence type="ECO:0000256" key="6">
    <source>
        <dbReference type="HAMAP-Rule" id="MF_03111"/>
    </source>
</evidence>
<comment type="pathway">
    <text evidence="6">Cofactor biosynthesis; ubiquinone biosynthesis.</text>
</comment>
<dbReference type="EC" id="4.1.1.130" evidence="6"/>
<dbReference type="GO" id="GO:0120539">
    <property type="term" value="F:4-hydroxy-3-methoxy-5-polyprenylbenzoate decarboxylase activity"/>
    <property type="evidence" value="ECO:0007669"/>
    <property type="project" value="UniProtKB-EC"/>
</dbReference>
<evidence type="ECO:0000256" key="2">
    <source>
        <dbReference type="ARBA" id="ARBA00022792"/>
    </source>
</evidence>
<sequence>MLKDALKVILGAGKVAGTNIAKKPTAAKRIVPKRPRNYGYGKAMSSIWKSQNEPRAEYSQLYEGHVPLGPVEKIWFTGKACALAIRDPHLRGDMVAAVAETTGEVHLRRLREIMLSDSVGLRILTEKPVLNLDNIKMDSLLHLEPDTVGGAFALSMKVHGLELGTRTPVRYVDDTELAYVMQRYREIHDVLHTIVGCPFSVSGELALKWFELMQTKLPMTALAAFAGQFARAEQDIGELKENDIDKLHHNHSDYIAWAITAGKESNNFMNVYLEECWAMKLVDFRRKHRIPKCPKHLVSLDMIWNGNPQPLIQHYQAAVDALKDDPDKGKRASVFLNAIEYMKSQQDK</sequence>
<dbReference type="GO" id="GO:0008270">
    <property type="term" value="F:zinc ion binding"/>
    <property type="evidence" value="ECO:0007669"/>
    <property type="project" value="UniProtKB-UniRule"/>
</dbReference>
<accession>A0A7S3UZQ1</accession>
<dbReference type="UniPathway" id="UPA00232"/>
<name>A0A7S3UZQ1_9STRA</name>
<dbReference type="InterPro" id="IPR007715">
    <property type="entry name" value="Coq4"/>
</dbReference>
<keyword evidence="6" id="KW-0479">Metal-binding</keyword>
<dbReference type="GO" id="GO:0031314">
    <property type="term" value="C:extrinsic component of mitochondrial inner membrane"/>
    <property type="evidence" value="ECO:0007669"/>
    <property type="project" value="UniProtKB-UniRule"/>
</dbReference>
<evidence type="ECO:0000256" key="4">
    <source>
        <dbReference type="ARBA" id="ARBA00023136"/>
    </source>
</evidence>
<dbReference type="PANTHER" id="PTHR12922">
    <property type="entry name" value="UBIQUINONE BIOSYNTHESIS PROTEIN"/>
    <property type="match status" value="1"/>
</dbReference>
<feature type="binding site" evidence="6">
    <location>
        <position position="192"/>
    </location>
    <ligand>
        <name>Zn(2+)</name>
        <dbReference type="ChEBI" id="CHEBI:29105"/>
    </ligand>
</feature>
<evidence type="ECO:0000256" key="5">
    <source>
        <dbReference type="ARBA" id="ARBA00023239"/>
    </source>
</evidence>
<keyword evidence="4 6" id="KW-0472">Membrane</keyword>
<dbReference type="InterPro" id="IPR027540">
    <property type="entry name" value="Coq4_euk"/>
</dbReference>
<reference evidence="7" key="1">
    <citation type="submission" date="2021-01" db="EMBL/GenBank/DDBJ databases">
        <authorList>
            <person name="Corre E."/>
            <person name="Pelletier E."/>
            <person name="Niang G."/>
            <person name="Scheremetjew M."/>
            <person name="Finn R."/>
            <person name="Kale V."/>
            <person name="Holt S."/>
            <person name="Cochrane G."/>
            <person name="Meng A."/>
            <person name="Brown T."/>
            <person name="Cohen L."/>
        </authorList>
    </citation>
    <scope>NUCLEOTIDE SEQUENCE</scope>
    <source>
        <strain evidence="7">GSBS06</strain>
    </source>
</reference>
<comment type="cofactor">
    <cofactor evidence="6">
        <name>Zn(2+)</name>
        <dbReference type="ChEBI" id="CHEBI:29105"/>
    </cofactor>
</comment>
<proteinExistence type="inferred from homology"/>
<comment type="subunit">
    <text evidence="6">Component of a multi-subunit COQ enzyme complex.</text>
</comment>
<protein>
    <recommendedName>
        <fullName evidence="6">Ubiquinone biosynthesis protein COQ4 homolog, mitochondrial</fullName>
    </recommendedName>
    <alternativeName>
        <fullName evidence="6">4-hydroxy-3-methoxy-5-polyprenylbenzoate decarboxylase</fullName>
        <ecNumber evidence="6">4.1.1.130</ecNumber>
    </alternativeName>
    <alternativeName>
        <fullName evidence="6">Coenzyme Q biosynthesis protein 4 homolog</fullName>
    </alternativeName>
</protein>
<keyword evidence="3 6" id="KW-0496">Mitochondrion</keyword>
<feature type="binding site" evidence="6">
    <location>
        <position position="189"/>
    </location>
    <ligand>
        <name>Zn(2+)</name>
        <dbReference type="ChEBI" id="CHEBI:29105"/>
    </ligand>
</feature>
<evidence type="ECO:0000313" key="7">
    <source>
        <dbReference type="EMBL" id="CAE0442307.1"/>
    </source>
</evidence>
<comment type="function">
    <text evidence="6">Lyase that catalyzes the C1-decarboxylation of 4-hydroxy-3-methoxy-5-(all-trans-polyprenyl)benzoic acid into 2-methoxy-6-(all-trans-polyprenyl)phenol during ubiquinone biosynthesis.</text>
</comment>
<dbReference type="PANTHER" id="PTHR12922:SF7">
    <property type="entry name" value="UBIQUINONE BIOSYNTHESIS PROTEIN COQ4 HOMOLOG, MITOCHONDRIAL"/>
    <property type="match status" value="1"/>
</dbReference>
<evidence type="ECO:0000256" key="1">
    <source>
        <dbReference type="ARBA" id="ARBA00022688"/>
    </source>
</evidence>
<keyword evidence="1 6" id="KW-0831">Ubiquinone biosynthesis</keyword>
<dbReference type="HAMAP" id="MF_03111">
    <property type="entry name" value="Coq4"/>
    <property type="match status" value="1"/>
</dbReference>
<dbReference type="AlphaFoldDB" id="A0A7S3UZQ1"/>
<keyword evidence="2 6" id="KW-0999">Mitochondrion inner membrane</keyword>
<dbReference type="Pfam" id="PF05019">
    <property type="entry name" value="Coq4"/>
    <property type="match status" value="1"/>
</dbReference>
<keyword evidence="6" id="KW-0862">Zinc</keyword>
<feature type="binding site" evidence="6">
    <location>
        <position position="188"/>
    </location>
    <ligand>
        <name>Zn(2+)</name>
        <dbReference type="ChEBI" id="CHEBI:29105"/>
    </ligand>
</feature>
<organism evidence="7">
    <name type="scientific">Aplanochytrium stocchinoi</name>
    <dbReference type="NCBI Taxonomy" id="215587"/>
    <lineage>
        <taxon>Eukaryota</taxon>
        <taxon>Sar</taxon>
        <taxon>Stramenopiles</taxon>
        <taxon>Bigyra</taxon>
        <taxon>Labyrinthulomycetes</taxon>
        <taxon>Thraustochytrida</taxon>
        <taxon>Thraustochytriidae</taxon>
        <taxon>Aplanochytrium</taxon>
    </lineage>
</organism>
<gene>
    <name evidence="7" type="ORF">ASTO00021_LOCUS12418</name>
</gene>
<comment type="similarity">
    <text evidence="6">Belongs to the COQ4 family.</text>
</comment>